<evidence type="ECO:0000256" key="11">
    <source>
        <dbReference type="ARBA" id="ARBA00023136"/>
    </source>
</evidence>
<evidence type="ECO:0000256" key="7">
    <source>
        <dbReference type="ARBA" id="ARBA00022475"/>
    </source>
</evidence>
<dbReference type="PANTHER" id="PTHR43298:SF2">
    <property type="entry name" value="FMN_FAD EXPORTER YEEO-RELATED"/>
    <property type="match status" value="1"/>
</dbReference>
<evidence type="ECO:0000256" key="9">
    <source>
        <dbReference type="ARBA" id="ARBA00022989"/>
    </source>
</evidence>
<evidence type="ECO:0000256" key="2">
    <source>
        <dbReference type="ARBA" id="ARBA00004651"/>
    </source>
</evidence>
<dbReference type="PANTHER" id="PTHR43298">
    <property type="entry name" value="MULTIDRUG RESISTANCE PROTEIN NORM-RELATED"/>
    <property type="match status" value="1"/>
</dbReference>
<name>A0ABT2T793_9FIRM</name>
<reference evidence="14 15" key="1">
    <citation type="journal article" date="2021" name="ISME Commun">
        <title>Automated analysis of genomic sequences facilitates high-throughput and comprehensive description of bacteria.</title>
        <authorList>
            <person name="Hitch T.C.A."/>
        </authorList>
    </citation>
    <scope>NUCLEOTIDE SEQUENCE [LARGE SCALE GENOMIC DNA]</scope>
    <source>
        <strain evidence="14 15">H2_18</strain>
    </source>
</reference>
<feature type="transmembrane region" description="Helical" evidence="13">
    <location>
        <begin position="389"/>
        <end position="412"/>
    </location>
</feature>
<evidence type="ECO:0000256" key="1">
    <source>
        <dbReference type="ARBA" id="ARBA00003408"/>
    </source>
</evidence>
<keyword evidence="5" id="KW-0813">Transport</keyword>
<feature type="transmembrane region" description="Helical" evidence="13">
    <location>
        <begin position="21"/>
        <end position="43"/>
    </location>
</feature>
<comment type="subcellular location">
    <subcellularLocation>
        <location evidence="2">Cell membrane</location>
        <topology evidence="2">Multi-pass membrane protein</topology>
    </subcellularLocation>
</comment>
<feature type="transmembrane region" description="Helical" evidence="13">
    <location>
        <begin position="359"/>
        <end position="377"/>
    </location>
</feature>
<dbReference type="InterPro" id="IPR048279">
    <property type="entry name" value="MdtK-like"/>
</dbReference>
<comment type="function">
    <text evidence="1">Multidrug efflux pump.</text>
</comment>
<keyword evidence="6" id="KW-0050">Antiport</keyword>
<dbReference type="InterPro" id="IPR002528">
    <property type="entry name" value="MATE_fam"/>
</dbReference>
<dbReference type="NCBIfam" id="TIGR00797">
    <property type="entry name" value="matE"/>
    <property type="match status" value="1"/>
</dbReference>
<dbReference type="PIRSF" id="PIRSF006603">
    <property type="entry name" value="DinF"/>
    <property type="match status" value="1"/>
</dbReference>
<comment type="similarity">
    <text evidence="3">Belongs to the multi antimicrobial extrusion (MATE) (TC 2.A.66.1) family.</text>
</comment>
<evidence type="ECO:0000313" key="15">
    <source>
        <dbReference type="Proteomes" id="UP001652394"/>
    </source>
</evidence>
<dbReference type="CDD" id="cd13134">
    <property type="entry name" value="MATE_like_8"/>
    <property type="match status" value="1"/>
</dbReference>
<dbReference type="Proteomes" id="UP001652394">
    <property type="component" value="Unassembled WGS sequence"/>
</dbReference>
<dbReference type="Pfam" id="PF01554">
    <property type="entry name" value="MatE"/>
    <property type="match status" value="2"/>
</dbReference>
<feature type="transmembrane region" description="Helical" evidence="13">
    <location>
        <begin position="317"/>
        <end position="339"/>
    </location>
</feature>
<evidence type="ECO:0000313" key="14">
    <source>
        <dbReference type="EMBL" id="MCU6746134.1"/>
    </source>
</evidence>
<keyword evidence="11 13" id="KW-0472">Membrane</keyword>
<dbReference type="EMBL" id="JAOQJX010000001">
    <property type="protein sequence ID" value="MCU6746134.1"/>
    <property type="molecule type" value="Genomic_DNA"/>
</dbReference>
<organism evidence="14 15">
    <name type="scientific">Faecalicatena acetigenes</name>
    <dbReference type="NCBI Taxonomy" id="2981790"/>
    <lineage>
        <taxon>Bacteria</taxon>
        <taxon>Bacillati</taxon>
        <taxon>Bacillota</taxon>
        <taxon>Clostridia</taxon>
        <taxon>Lachnospirales</taxon>
        <taxon>Lachnospiraceae</taxon>
        <taxon>Faecalicatena</taxon>
    </lineage>
</organism>
<keyword evidence="15" id="KW-1185">Reference proteome</keyword>
<comment type="caution">
    <text evidence="14">The sequence shown here is derived from an EMBL/GenBank/DDBJ whole genome shotgun (WGS) entry which is preliminary data.</text>
</comment>
<keyword evidence="8 13" id="KW-0812">Transmembrane</keyword>
<evidence type="ECO:0000256" key="10">
    <source>
        <dbReference type="ARBA" id="ARBA00023065"/>
    </source>
</evidence>
<evidence type="ECO:0000256" key="8">
    <source>
        <dbReference type="ARBA" id="ARBA00022692"/>
    </source>
</evidence>
<evidence type="ECO:0000256" key="4">
    <source>
        <dbReference type="ARBA" id="ARBA00020268"/>
    </source>
</evidence>
<feature type="transmembrane region" description="Helical" evidence="13">
    <location>
        <begin position="418"/>
        <end position="437"/>
    </location>
</feature>
<proteinExistence type="inferred from homology"/>
<feature type="transmembrane region" description="Helical" evidence="13">
    <location>
        <begin position="196"/>
        <end position="217"/>
    </location>
</feature>
<dbReference type="InterPro" id="IPR050222">
    <property type="entry name" value="MATE_MdtK"/>
</dbReference>
<keyword evidence="7" id="KW-1003">Cell membrane</keyword>
<gene>
    <name evidence="14" type="ORF">OCV51_00410</name>
</gene>
<evidence type="ECO:0000256" key="3">
    <source>
        <dbReference type="ARBA" id="ARBA00010199"/>
    </source>
</evidence>
<keyword evidence="10" id="KW-0406">Ion transport</keyword>
<feature type="transmembrane region" description="Helical" evidence="13">
    <location>
        <begin position="97"/>
        <end position="121"/>
    </location>
</feature>
<keyword evidence="9 13" id="KW-1133">Transmembrane helix</keyword>
<evidence type="ECO:0000256" key="5">
    <source>
        <dbReference type="ARBA" id="ARBA00022448"/>
    </source>
</evidence>
<evidence type="ECO:0000256" key="13">
    <source>
        <dbReference type="SAM" id="Phobius"/>
    </source>
</evidence>
<evidence type="ECO:0000256" key="6">
    <source>
        <dbReference type="ARBA" id="ARBA00022449"/>
    </source>
</evidence>
<accession>A0ABT2T793</accession>
<feature type="transmembrane region" description="Helical" evidence="13">
    <location>
        <begin position="55"/>
        <end position="76"/>
    </location>
</feature>
<protein>
    <recommendedName>
        <fullName evidence="4">Probable multidrug resistance protein NorM</fullName>
    </recommendedName>
    <alternativeName>
        <fullName evidence="12">Multidrug-efflux transporter</fullName>
    </alternativeName>
</protein>
<sequence length="458" mass="50624">MKLFTSDKNFYRKTIRLAVPITLQCLISISVNMMDNIMVGALGENALSAVSLANQFINIFTFACMGLGQGASILATRFWGMKDTDALKKVISIALRYCIVISLLFTAVTLFFPEFIMRMYIADAAVIAEGLRYLQISVYCYIFYGLSLIGANILRSIGQVKVPLYTAILAFFINVGFNYVFIFGKLGFPAMGTKGAALGTLFARILEFGITFGYLLCKEKHIRYRLRDIFLRSTHLNQEFIKVALPVMVSDTLQGFGNHLIAMVTGRIGAAFVSAYSITTVIQQLSSVLTQGIAQSSSIVIGHTLGRGERNKAKEEANAFVGLGMIVGAAAGVLILLVANPIIACYNITETTRQMAQQLMYAIAFIIFFRSINSILTKGVLRGGGDTRFLMVADILFLWIASVPLGYLAGVVCKAPAFWIYCALKIDEILKCILCYYRLRNEKWIKKISAEKGETVYE</sequence>
<dbReference type="RefSeq" id="WP_059067508.1">
    <property type="nucleotide sequence ID" value="NZ_JAOQJX010000001.1"/>
</dbReference>
<evidence type="ECO:0000256" key="12">
    <source>
        <dbReference type="ARBA" id="ARBA00031636"/>
    </source>
</evidence>
<feature type="transmembrane region" description="Helical" evidence="13">
    <location>
        <begin position="162"/>
        <end position="184"/>
    </location>
</feature>
<feature type="transmembrane region" description="Helical" evidence="13">
    <location>
        <begin position="133"/>
        <end position="155"/>
    </location>
</feature>